<name>A0AAD9ZI28_9LECA</name>
<evidence type="ECO:0000313" key="3">
    <source>
        <dbReference type="Proteomes" id="UP001276659"/>
    </source>
</evidence>
<accession>A0AAD9ZI28</accession>
<sequence length="136" mass="15614">MSGYSSNDPRDPRYNSNPGSRYDDRHLTPSHPSSTIANVGGSQSQYTSTYTSNNSSRSSLSSGRKTKSKPKPVTLNQDSDLPKDKDRYDPRTDSRYYETSYRTSSGTENRESLARKEYDSRYYAGSSYYRDRDERR</sequence>
<organism evidence="2 3">
    <name type="scientific">Lepraria neglecta</name>
    <dbReference type="NCBI Taxonomy" id="209136"/>
    <lineage>
        <taxon>Eukaryota</taxon>
        <taxon>Fungi</taxon>
        <taxon>Dikarya</taxon>
        <taxon>Ascomycota</taxon>
        <taxon>Pezizomycotina</taxon>
        <taxon>Lecanoromycetes</taxon>
        <taxon>OSLEUM clade</taxon>
        <taxon>Lecanoromycetidae</taxon>
        <taxon>Lecanorales</taxon>
        <taxon>Lecanorineae</taxon>
        <taxon>Stereocaulaceae</taxon>
        <taxon>Lepraria</taxon>
    </lineage>
</organism>
<evidence type="ECO:0000313" key="2">
    <source>
        <dbReference type="EMBL" id="KAK3177992.1"/>
    </source>
</evidence>
<feature type="compositionally biased region" description="Low complexity" evidence="1">
    <location>
        <begin position="41"/>
        <end position="63"/>
    </location>
</feature>
<feature type="region of interest" description="Disordered" evidence="1">
    <location>
        <begin position="1"/>
        <end position="136"/>
    </location>
</feature>
<dbReference type="EMBL" id="JASNWA010000003">
    <property type="protein sequence ID" value="KAK3177992.1"/>
    <property type="molecule type" value="Genomic_DNA"/>
</dbReference>
<reference evidence="2" key="1">
    <citation type="submission" date="2022-11" db="EMBL/GenBank/DDBJ databases">
        <title>Chromosomal genome sequence assembly and mating type (MAT) locus characterization of the leprose asexual lichenized fungus Lepraria neglecta (Nyl.) Erichsen.</title>
        <authorList>
            <person name="Allen J.L."/>
            <person name="Pfeffer B."/>
        </authorList>
    </citation>
    <scope>NUCLEOTIDE SEQUENCE</scope>
    <source>
        <strain evidence="2">Allen 5258</strain>
    </source>
</reference>
<dbReference type="Proteomes" id="UP001276659">
    <property type="component" value="Unassembled WGS sequence"/>
</dbReference>
<feature type="compositionally biased region" description="Basic and acidic residues" evidence="1">
    <location>
        <begin position="80"/>
        <end position="96"/>
    </location>
</feature>
<keyword evidence="3" id="KW-1185">Reference proteome</keyword>
<proteinExistence type="predicted"/>
<comment type="caution">
    <text evidence="2">The sequence shown here is derived from an EMBL/GenBank/DDBJ whole genome shotgun (WGS) entry which is preliminary data.</text>
</comment>
<protein>
    <submittedName>
        <fullName evidence="2">Uncharacterized protein</fullName>
    </submittedName>
</protein>
<feature type="compositionally biased region" description="Basic and acidic residues" evidence="1">
    <location>
        <begin position="108"/>
        <end position="120"/>
    </location>
</feature>
<gene>
    <name evidence="2" type="ORF">OEA41_000124</name>
</gene>
<evidence type="ECO:0000256" key="1">
    <source>
        <dbReference type="SAM" id="MobiDB-lite"/>
    </source>
</evidence>
<dbReference type="AlphaFoldDB" id="A0AAD9ZI28"/>